<evidence type="ECO:0000313" key="3">
    <source>
        <dbReference type="WBParaSite" id="NBR_0001625701-mRNA-1"/>
    </source>
</evidence>
<dbReference type="PANTHER" id="PTHR10974">
    <property type="entry name" value="FI08016P-RELATED"/>
    <property type="match status" value="1"/>
</dbReference>
<gene>
    <name evidence="1" type="ORF">NBR_LOCUS16258</name>
</gene>
<keyword evidence="2" id="KW-1185">Reference proteome</keyword>
<dbReference type="WBParaSite" id="NBR_0001625701-mRNA-1">
    <property type="protein sequence ID" value="NBR_0001625701-mRNA-1"/>
    <property type="gene ID" value="NBR_0001625701"/>
</dbReference>
<evidence type="ECO:0000313" key="1">
    <source>
        <dbReference type="EMBL" id="VDL79853.1"/>
    </source>
</evidence>
<accession>A0A0N4YHC7</accession>
<protein>
    <submittedName>
        <fullName evidence="3">Sulfatase domain-containing protein</fullName>
    </submittedName>
</protein>
<organism evidence="3">
    <name type="scientific">Nippostrongylus brasiliensis</name>
    <name type="common">Rat hookworm</name>
    <dbReference type="NCBI Taxonomy" id="27835"/>
    <lineage>
        <taxon>Eukaryota</taxon>
        <taxon>Metazoa</taxon>
        <taxon>Ecdysozoa</taxon>
        <taxon>Nematoda</taxon>
        <taxon>Chromadorea</taxon>
        <taxon>Rhabditida</taxon>
        <taxon>Rhabditina</taxon>
        <taxon>Rhabditomorpha</taxon>
        <taxon>Strongyloidea</taxon>
        <taxon>Heligmosomidae</taxon>
        <taxon>Nippostrongylus</taxon>
    </lineage>
</organism>
<dbReference type="EMBL" id="UYSL01022113">
    <property type="protein sequence ID" value="VDL79853.1"/>
    <property type="molecule type" value="Genomic_DNA"/>
</dbReference>
<dbReference type="CDD" id="cd16021">
    <property type="entry name" value="ALP_like"/>
    <property type="match status" value="1"/>
</dbReference>
<dbReference type="InterPro" id="IPR017850">
    <property type="entry name" value="Alkaline_phosphatase_core_sf"/>
</dbReference>
<dbReference type="InterPro" id="IPR004245">
    <property type="entry name" value="DUF229"/>
</dbReference>
<name>A0A0N4YHC7_NIPBR</name>
<reference evidence="3" key="1">
    <citation type="submission" date="2017-02" db="UniProtKB">
        <authorList>
            <consortium name="WormBaseParasite"/>
        </authorList>
    </citation>
    <scope>IDENTIFICATION</scope>
</reference>
<dbReference type="AlphaFoldDB" id="A0A0N4YHC7"/>
<dbReference type="Gene3D" id="3.40.720.10">
    <property type="entry name" value="Alkaline Phosphatase, subunit A"/>
    <property type="match status" value="1"/>
</dbReference>
<dbReference type="GO" id="GO:0005615">
    <property type="term" value="C:extracellular space"/>
    <property type="evidence" value="ECO:0007669"/>
    <property type="project" value="TreeGrafter"/>
</dbReference>
<proteinExistence type="predicted"/>
<dbReference type="Proteomes" id="UP000271162">
    <property type="component" value="Unassembled WGS sequence"/>
</dbReference>
<evidence type="ECO:0000313" key="2">
    <source>
        <dbReference type="Proteomes" id="UP000271162"/>
    </source>
</evidence>
<dbReference type="SUPFAM" id="SSF53649">
    <property type="entry name" value="Alkaline phosphatase-like"/>
    <property type="match status" value="1"/>
</dbReference>
<dbReference type="STRING" id="27835.A0A0N4YHC7"/>
<sequence>MSSSMGKRSLPKTVKLLKEEMGGILMEFFNKIGQNSKPNGFAFIFGKSIIGGNRHLYGLPYEPDWEERTICSQYLDNYKNHLRHFSDSGYKTMSAQDEGAGVAYHPNCKGYKYPEADHMWRPFPLRINDSSIIDKSHKRLCSERHTEMLKYMEMFINSYTGTPKIGQLWVTKLAHNTVKKIYHADDHFHSFLLRNGAKLNNSFLIMIGDHGPRFDGILRASAGYYESKNPFLLITVPKQYRKNTIYKELIKKAHQLVTPFDLHATLMDIAKIRCFLAVRLYGSEVSLHNVTIVDALGEFIAKEVNEFVRKRNYLHKCSPQFYKESLGVKMIKDHLDVIYEVSIVLWPTNGLYSAFVRETERGFVLNSDIERRDVYGNTTLCIRNAEIQPYCNCRKDITWMMAALRQILLGF</sequence>
<dbReference type="Pfam" id="PF02995">
    <property type="entry name" value="DUF229"/>
    <property type="match status" value="1"/>
</dbReference>
<reference evidence="1 2" key="2">
    <citation type="submission" date="2018-11" db="EMBL/GenBank/DDBJ databases">
        <authorList>
            <consortium name="Pathogen Informatics"/>
        </authorList>
    </citation>
    <scope>NUCLEOTIDE SEQUENCE [LARGE SCALE GENOMIC DNA]</scope>
</reference>
<dbReference type="PANTHER" id="PTHR10974:SF75">
    <property type="entry name" value="SULFATASE DOMAIN-CONTAINING PROTEIN"/>
    <property type="match status" value="1"/>
</dbReference>